<proteinExistence type="predicted"/>
<evidence type="ECO:0000256" key="7">
    <source>
        <dbReference type="SAM" id="MobiDB-lite"/>
    </source>
</evidence>
<feature type="compositionally biased region" description="Low complexity" evidence="7">
    <location>
        <begin position="40"/>
        <end position="53"/>
    </location>
</feature>
<keyword evidence="2 6" id="KW-0349">Heme</keyword>
<evidence type="ECO:0000256" key="4">
    <source>
        <dbReference type="ARBA" id="ARBA00022982"/>
    </source>
</evidence>
<dbReference type="PROSITE" id="PS51257">
    <property type="entry name" value="PROKAR_LIPOPROTEIN"/>
    <property type="match status" value="1"/>
</dbReference>
<name>A0ABP2KAU0_NEIMU</name>
<dbReference type="InterPro" id="IPR009056">
    <property type="entry name" value="Cyt_c-like_dom"/>
</dbReference>
<gene>
    <name evidence="10" type="ORF">HMPREF0604_01817</name>
</gene>
<dbReference type="PANTHER" id="PTHR40942">
    <property type="match status" value="1"/>
</dbReference>
<evidence type="ECO:0000313" key="10">
    <source>
        <dbReference type="EMBL" id="EFV80009.1"/>
    </source>
</evidence>
<keyword evidence="5 6" id="KW-0408">Iron</keyword>
<dbReference type="EMBL" id="ACRG01000017">
    <property type="protein sequence ID" value="EFV80009.1"/>
    <property type="molecule type" value="Genomic_DNA"/>
</dbReference>
<keyword evidence="8" id="KW-0732">Signal</keyword>
<dbReference type="Pfam" id="PF13442">
    <property type="entry name" value="Cytochrome_CBB3"/>
    <property type="match status" value="1"/>
</dbReference>
<dbReference type="Gene3D" id="1.10.760.10">
    <property type="entry name" value="Cytochrome c-like domain"/>
    <property type="match status" value="1"/>
</dbReference>
<keyword evidence="4" id="KW-0249">Electron transport</keyword>
<protein>
    <submittedName>
        <fullName evidence="10">Cytochrome c5</fullName>
    </submittedName>
</protein>
<dbReference type="RefSeq" id="WP_003749061.1">
    <property type="nucleotide sequence ID" value="NZ_GL635795.1"/>
</dbReference>
<feature type="domain" description="Cytochrome c" evidence="9">
    <location>
        <begin position="93"/>
        <end position="173"/>
    </location>
</feature>
<sequence>MNKLLIAVMMMAGLTACSQEAKQETQETAQAVASEVKNEAASAADATASAAQEAADKVEAAASKAEEVTKPEEAAKPEEKAEAPAAEAKPAESAKVDGKAVFEANCKACHGGLIPGAPAVGKKEDWAPRIKQGKDTLHKHALEGFNSMPAKGGNSSLSDDEVKAAVDYMANESGAKF</sequence>
<evidence type="ECO:0000256" key="1">
    <source>
        <dbReference type="ARBA" id="ARBA00022448"/>
    </source>
</evidence>
<feature type="region of interest" description="Disordered" evidence="7">
    <location>
        <begin position="40"/>
        <end position="93"/>
    </location>
</feature>
<evidence type="ECO:0000259" key="9">
    <source>
        <dbReference type="PROSITE" id="PS51007"/>
    </source>
</evidence>
<keyword evidence="3 6" id="KW-0479">Metal-binding</keyword>
<evidence type="ECO:0000256" key="5">
    <source>
        <dbReference type="ARBA" id="ARBA00023004"/>
    </source>
</evidence>
<dbReference type="InterPro" id="IPR002323">
    <property type="entry name" value="Cyt_CIE"/>
</dbReference>
<evidence type="ECO:0000313" key="11">
    <source>
        <dbReference type="Proteomes" id="UP000003612"/>
    </source>
</evidence>
<dbReference type="PRINTS" id="PR00607">
    <property type="entry name" value="CYTCHROMECIE"/>
</dbReference>
<feature type="chain" id="PRO_5046846845" evidence="8">
    <location>
        <begin position="22"/>
        <end position="177"/>
    </location>
</feature>
<evidence type="ECO:0000256" key="8">
    <source>
        <dbReference type="SAM" id="SignalP"/>
    </source>
</evidence>
<accession>A0ABP2KAU0</accession>
<dbReference type="Proteomes" id="UP000003612">
    <property type="component" value="Unassembled WGS sequence"/>
</dbReference>
<evidence type="ECO:0000256" key="2">
    <source>
        <dbReference type="ARBA" id="ARBA00022617"/>
    </source>
</evidence>
<comment type="caution">
    <text evidence="10">The sequence shown here is derived from an EMBL/GenBank/DDBJ whole genome shotgun (WGS) entry which is preliminary data.</text>
</comment>
<keyword evidence="1" id="KW-0813">Transport</keyword>
<dbReference type="SUPFAM" id="SSF46626">
    <property type="entry name" value="Cytochrome c"/>
    <property type="match status" value="1"/>
</dbReference>
<evidence type="ECO:0000256" key="3">
    <source>
        <dbReference type="ARBA" id="ARBA00022723"/>
    </source>
</evidence>
<dbReference type="PROSITE" id="PS51007">
    <property type="entry name" value="CYTC"/>
    <property type="match status" value="1"/>
</dbReference>
<organism evidence="10 11">
    <name type="scientific">Neisseria mucosa C102</name>
    <dbReference type="NCBI Taxonomy" id="435832"/>
    <lineage>
        <taxon>Bacteria</taxon>
        <taxon>Pseudomonadati</taxon>
        <taxon>Pseudomonadota</taxon>
        <taxon>Betaproteobacteria</taxon>
        <taxon>Neisseriales</taxon>
        <taxon>Neisseriaceae</taxon>
        <taxon>Neisseria</taxon>
    </lineage>
</organism>
<feature type="signal peptide" evidence="8">
    <location>
        <begin position="1"/>
        <end position="21"/>
    </location>
</feature>
<dbReference type="PANTHER" id="PTHR40942:SF4">
    <property type="entry name" value="CYTOCHROME C5"/>
    <property type="match status" value="1"/>
</dbReference>
<reference evidence="10 11" key="1">
    <citation type="submission" date="2010-12" db="EMBL/GenBank/DDBJ databases">
        <title>The Genome Sequence of Neisseria mucosa strain C102.</title>
        <authorList>
            <consortium name="The Broad Institute Genome Sequencing Platform"/>
            <person name="Earl A."/>
            <person name="Ward D."/>
            <person name="Feldgarden M."/>
            <person name="Gevers D."/>
            <person name="Sibley C.D."/>
            <person name="Field T.R."/>
            <person name="Grinwis M."/>
            <person name="Eshaghurshan C.S."/>
            <person name="Surette M."/>
            <person name="Young S.K."/>
            <person name="Zeng Q."/>
            <person name="Gargeya S."/>
            <person name="Fitzgerald M."/>
            <person name="Haas B."/>
            <person name="Abouelleil A."/>
            <person name="Alvarado L."/>
            <person name="Arachchi H.M."/>
            <person name="Berlin A."/>
            <person name="Brown A."/>
            <person name="Chapman S.B."/>
            <person name="Chen Z."/>
            <person name="Dunbar C."/>
            <person name="Freedman E."/>
            <person name="Gearin G."/>
            <person name="Gellesch M."/>
            <person name="Goldberg J."/>
            <person name="Griggs A."/>
            <person name="Gujja S."/>
            <person name="Heilman E."/>
            <person name="Heiman D."/>
            <person name="Howarth C."/>
            <person name="Larson L."/>
            <person name="Lui A."/>
            <person name="MacDonald P.J.P."/>
            <person name="Mehta T."/>
            <person name="Montmayeur A."/>
            <person name="Murphy C."/>
            <person name="Neiman D."/>
            <person name="Pearson M."/>
            <person name="Priest M."/>
            <person name="Roberts A."/>
            <person name="Saif S."/>
            <person name="Shea T."/>
            <person name="Shenoy N."/>
            <person name="Sisk P."/>
            <person name="Stolte C."/>
            <person name="Sykes S."/>
            <person name="White J."/>
            <person name="Yandava C."/>
            <person name="Nusbaum C."/>
            <person name="Birren B."/>
        </authorList>
    </citation>
    <scope>NUCLEOTIDE SEQUENCE [LARGE SCALE GENOMIC DNA]</scope>
    <source>
        <strain evidence="10 11">C102</strain>
    </source>
</reference>
<dbReference type="InterPro" id="IPR036909">
    <property type="entry name" value="Cyt_c-like_dom_sf"/>
</dbReference>
<keyword evidence="11" id="KW-1185">Reference proteome</keyword>
<evidence type="ECO:0000256" key="6">
    <source>
        <dbReference type="PROSITE-ProRule" id="PRU00433"/>
    </source>
</evidence>
<feature type="compositionally biased region" description="Basic and acidic residues" evidence="7">
    <location>
        <begin position="54"/>
        <end position="82"/>
    </location>
</feature>